<evidence type="ECO:0000256" key="2">
    <source>
        <dbReference type="ARBA" id="ARBA00007651"/>
    </source>
</evidence>
<dbReference type="InterPro" id="IPR044173">
    <property type="entry name" value="CASPL"/>
</dbReference>
<keyword evidence="4 8" id="KW-1003">Cell membrane</keyword>
<dbReference type="Pfam" id="PF04535">
    <property type="entry name" value="CASP_dom"/>
    <property type="match status" value="1"/>
</dbReference>
<dbReference type="Proteomes" id="UP001632038">
    <property type="component" value="Unassembled WGS sequence"/>
</dbReference>
<evidence type="ECO:0000313" key="10">
    <source>
        <dbReference type="EMBL" id="KAL3617595.1"/>
    </source>
</evidence>
<evidence type="ECO:0000256" key="8">
    <source>
        <dbReference type="RuleBase" id="RU361233"/>
    </source>
</evidence>
<gene>
    <name evidence="10" type="ORF">CASFOL_037916</name>
</gene>
<reference evidence="11" key="1">
    <citation type="journal article" date="2024" name="IScience">
        <title>Strigolactones Initiate the Formation of Haustorium-like Structures in Castilleja.</title>
        <authorList>
            <person name="Buerger M."/>
            <person name="Peterson D."/>
            <person name="Chory J."/>
        </authorList>
    </citation>
    <scope>NUCLEOTIDE SEQUENCE [LARGE SCALE GENOMIC DNA]</scope>
</reference>
<dbReference type="InterPro" id="IPR006459">
    <property type="entry name" value="CASP/CASPL"/>
</dbReference>
<evidence type="ECO:0000256" key="1">
    <source>
        <dbReference type="ARBA" id="ARBA00004651"/>
    </source>
</evidence>
<dbReference type="NCBIfam" id="TIGR01569">
    <property type="entry name" value="A_tha_TIGR01569"/>
    <property type="match status" value="1"/>
</dbReference>
<feature type="transmembrane region" description="Helical" evidence="8">
    <location>
        <begin position="65"/>
        <end position="87"/>
    </location>
</feature>
<feature type="transmembrane region" description="Helical" evidence="8">
    <location>
        <begin position="151"/>
        <end position="170"/>
    </location>
</feature>
<evidence type="ECO:0000256" key="4">
    <source>
        <dbReference type="ARBA" id="ARBA00022475"/>
    </source>
</evidence>
<keyword evidence="6 8" id="KW-1133">Transmembrane helix</keyword>
<evidence type="ECO:0000256" key="5">
    <source>
        <dbReference type="ARBA" id="ARBA00022692"/>
    </source>
</evidence>
<comment type="caution">
    <text evidence="10">The sequence shown here is derived from an EMBL/GenBank/DDBJ whole genome shotgun (WGS) entry which is preliminary data.</text>
</comment>
<dbReference type="PANTHER" id="PTHR36488:SF8">
    <property type="entry name" value="CASP-LIKE PROTEIN 1U1"/>
    <property type="match status" value="1"/>
</dbReference>
<comment type="subunit">
    <text evidence="3 8">Homodimer and heterodimers.</text>
</comment>
<evidence type="ECO:0000313" key="11">
    <source>
        <dbReference type="Proteomes" id="UP001632038"/>
    </source>
</evidence>
<dbReference type="PANTHER" id="PTHR36488">
    <property type="entry name" value="CASP-LIKE PROTEIN 1U1"/>
    <property type="match status" value="1"/>
</dbReference>
<evidence type="ECO:0000256" key="3">
    <source>
        <dbReference type="ARBA" id="ARBA00011489"/>
    </source>
</evidence>
<dbReference type="InterPro" id="IPR006702">
    <property type="entry name" value="CASP_dom"/>
</dbReference>
<dbReference type="EMBL" id="JAVIJP010000081">
    <property type="protein sequence ID" value="KAL3617595.1"/>
    <property type="molecule type" value="Genomic_DNA"/>
</dbReference>
<evidence type="ECO:0000256" key="6">
    <source>
        <dbReference type="ARBA" id="ARBA00022989"/>
    </source>
</evidence>
<accession>A0ABD3BJI3</accession>
<organism evidence="10 11">
    <name type="scientific">Castilleja foliolosa</name>
    <dbReference type="NCBI Taxonomy" id="1961234"/>
    <lineage>
        <taxon>Eukaryota</taxon>
        <taxon>Viridiplantae</taxon>
        <taxon>Streptophyta</taxon>
        <taxon>Embryophyta</taxon>
        <taxon>Tracheophyta</taxon>
        <taxon>Spermatophyta</taxon>
        <taxon>Magnoliopsida</taxon>
        <taxon>eudicotyledons</taxon>
        <taxon>Gunneridae</taxon>
        <taxon>Pentapetalae</taxon>
        <taxon>asterids</taxon>
        <taxon>lamiids</taxon>
        <taxon>Lamiales</taxon>
        <taxon>Orobanchaceae</taxon>
        <taxon>Pedicularideae</taxon>
        <taxon>Castillejinae</taxon>
        <taxon>Castilleja</taxon>
    </lineage>
</organism>
<feature type="transmembrane region" description="Helical" evidence="8">
    <location>
        <begin position="15"/>
        <end position="38"/>
    </location>
</feature>
<keyword evidence="11" id="KW-1185">Reference proteome</keyword>
<protein>
    <recommendedName>
        <fullName evidence="8">CASP-like protein</fullName>
    </recommendedName>
</protein>
<proteinExistence type="inferred from homology"/>
<evidence type="ECO:0000256" key="7">
    <source>
        <dbReference type="ARBA" id="ARBA00023136"/>
    </source>
</evidence>
<name>A0ABD3BJI3_9LAMI</name>
<comment type="subcellular location">
    <subcellularLocation>
        <location evidence="1 8">Cell membrane</location>
        <topology evidence="1 8">Multi-pass membrane protein</topology>
    </subcellularLocation>
</comment>
<dbReference type="AlphaFoldDB" id="A0ABD3BJI3"/>
<dbReference type="GO" id="GO:0005886">
    <property type="term" value="C:plasma membrane"/>
    <property type="evidence" value="ECO:0007669"/>
    <property type="project" value="UniProtKB-SubCell"/>
</dbReference>
<feature type="transmembrane region" description="Helical" evidence="8">
    <location>
        <begin position="99"/>
        <end position="125"/>
    </location>
</feature>
<sequence length="179" mass="19760">MANPIDNSPRPKTRIFYYATQICVRFTAIAITLAAAWLTVTNKQTAVVYGIQVDARYSYAPAFKFLAIANFVALAFSVLSVLLVFILGKVALCPAHFYIFFLHDLMITLLLMAACAASTATAYIGKYGNSHVGWMAICDHFAKFCNRGQSAIILTYIGFLLYLILTLVSANKLLHLPAY</sequence>
<evidence type="ECO:0000259" key="9">
    <source>
        <dbReference type="Pfam" id="PF04535"/>
    </source>
</evidence>
<feature type="domain" description="Casparian strip membrane protein" evidence="9">
    <location>
        <begin position="20"/>
        <end position="161"/>
    </location>
</feature>
<keyword evidence="7 8" id="KW-0472">Membrane</keyword>
<comment type="similarity">
    <text evidence="2 8">Belongs to the Casparian strip membrane proteins (CASP) family.</text>
</comment>
<keyword evidence="5 8" id="KW-0812">Transmembrane</keyword>